<feature type="domain" description="Phage shock protein PspC N-terminal" evidence="8">
    <location>
        <begin position="79"/>
        <end position="134"/>
    </location>
</feature>
<evidence type="ECO:0000256" key="2">
    <source>
        <dbReference type="ARBA" id="ARBA00022475"/>
    </source>
</evidence>
<keyword evidence="5 7" id="KW-0472">Membrane</keyword>
<evidence type="ECO:0000259" key="8">
    <source>
        <dbReference type="Pfam" id="PF04024"/>
    </source>
</evidence>
<reference evidence="10 11" key="1">
    <citation type="submission" date="2015-12" db="EMBL/GenBank/DDBJ databases">
        <title>Complete genome of Roseateles depolymerans KCTC 42856.</title>
        <authorList>
            <person name="Kim K.M."/>
        </authorList>
    </citation>
    <scope>NUCLEOTIDE SEQUENCE [LARGE SCALE GENOMIC DNA]</scope>
    <source>
        <strain evidence="10 11">KCTC 42856</strain>
    </source>
</reference>
<name>A0A0U3LL16_9BURK</name>
<evidence type="ECO:0000313" key="11">
    <source>
        <dbReference type="Proteomes" id="UP000060699"/>
    </source>
</evidence>
<organism evidence="10 11">
    <name type="scientific">Roseateles depolymerans</name>
    <dbReference type="NCBI Taxonomy" id="76731"/>
    <lineage>
        <taxon>Bacteria</taxon>
        <taxon>Pseudomonadati</taxon>
        <taxon>Pseudomonadota</taxon>
        <taxon>Betaproteobacteria</taxon>
        <taxon>Burkholderiales</taxon>
        <taxon>Sphaerotilaceae</taxon>
        <taxon>Roseateles</taxon>
    </lineage>
</organism>
<evidence type="ECO:0000256" key="6">
    <source>
        <dbReference type="SAM" id="MobiDB-lite"/>
    </source>
</evidence>
<dbReference type="InterPro" id="IPR052027">
    <property type="entry name" value="PspC"/>
</dbReference>
<dbReference type="STRING" id="76731.RD2015_4373"/>
<dbReference type="GO" id="GO:0005886">
    <property type="term" value="C:plasma membrane"/>
    <property type="evidence" value="ECO:0007669"/>
    <property type="project" value="UniProtKB-SubCell"/>
</dbReference>
<dbReference type="InterPro" id="IPR007168">
    <property type="entry name" value="Phageshock_PspC_N"/>
</dbReference>
<keyword evidence="3 7" id="KW-0812">Transmembrane</keyword>
<evidence type="ECO:0000256" key="3">
    <source>
        <dbReference type="ARBA" id="ARBA00022692"/>
    </source>
</evidence>
<keyword evidence="4 7" id="KW-1133">Transmembrane helix</keyword>
<dbReference type="EMBL" id="CP013729">
    <property type="protein sequence ID" value="ALV08815.1"/>
    <property type="molecule type" value="Genomic_DNA"/>
</dbReference>
<feature type="region of interest" description="Disordered" evidence="6">
    <location>
        <begin position="31"/>
        <end position="69"/>
    </location>
</feature>
<dbReference type="PANTHER" id="PTHR33885">
    <property type="entry name" value="PHAGE SHOCK PROTEIN C"/>
    <property type="match status" value="1"/>
</dbReference>
<sequence>MSASEELQRLADLHQRGVLSDEEFARAKARVLGEEGPFGGRQEGRFEGPGGSGSWTAGEGPRTAYGSSPRAPAVDALNALRRSRWDRWLGGVCGGIGRLSGLPSWFWRIVFVLLVACAGSGFLLYLLLWIFVPLED</sequence>
<dbReference type="PANTHER" id="PTHR33885:SF3">
    <property type="entry name" value="PHAGE SHOCK PROTEIN C"/>
    <property type="match status" value="1"/>
</dbReference>
<dbReference type="AlphaFoldDB" id="A0A0U3LL16"/>
<dbReference type="OrthoDB" id="9154309at2"/>
<gene>
    <name evidence="10" type="ORF">RD2015_4373</name>
</gene>
<evidence type="ECO:0000256" key="1">
    <source>
        <dbReference type="ARBA" id="ARBA00004162"/>
    </source>
</evidence>
<feature type="compositionally biased region" description="Gly residues" evidence="6">
    <location>
        <begin position="36"/>
        <end position="53"/>
    </location>
</feature>
<evidence type="ECO:0000256" key="5">
    <source>
        <dbReference type="ARBA" id="ARBA00023136"/>
    </source>
</evidence>
<dbReference type="Proteomes" id="UP000060699">
    <property type="component" value="Chromosome"/>
</dbReference>
<dbReference type="Pfam" id="PF09851">
    <property type="entry name" value="SHOCT"/>
    <property type="match status" value="1"/>
</dbReference>
<feature type="domain" description="SHOCT" evidence="9">
    <location>
        <begin position="5"/>
        <end position="32"/>
    </location>
</feature>
<keyword evidence="11" id="KW-1185">Reference proteome</keyword>
<feature type="transmembrane region" description="Helical" evidence="7">
    <location>
        <begin position="105"/>
        <end position="132"/>
    </location>
</feature>
<evidence type="ECO:0000259" key="9">
    <source>
        <dbReference type="Pfam" id="PF09851"/>
    </source>
</evidence>
<keyword evidence="2" id="KW-1003">Cell membrane</keyword>
<comment type="subcellular location">
    <subcellularLocation>
        <location evidence="1">Cell membrane</location>
        <topology evidence="1">Single-pass membrane protein</topology>
    </subcellularLocation>
</comment>
<dbReference type="KEGG" id="rdp:RD2015_4373"/>
<protein>
    <submittedName>
        <fullName evidence="10">Phage-shock protein</fullName>
    </submittedName>
</protein>
<dbReference type="InterPro" id="IPR018649">
    <property type="entry name" value="SHOCT"/>
</dbReference>
<proteinExistence type="predicted"/>
<dbReference type="RefSeq" id="WP_058937638.1">
    <property type="nucleotide sequence ID" value="NZ_CP013729.1"/>
</dbReference>
<dbReference type="Pfam" id="PF04024">
    <property type="entry name" value="PspC"/>
    <property type="match status" value="1"/>
</dbReference>
<evidence type="ECO:0000256" key="4">
    <source>
        <dbReference type="ARBA" id="ARBA00022989"/>
    </source>
</evidence>
<accession>A0A0U3LL16</accession>
<evidence type="ECO:0000313" key="10">
    <source>
        <dbReference type="EMBL" id="ALV08815.1"/>
    </source>
</evidence>
<dbReference type="PATRIC" id="fig|76731.3.peg.4480"/>
<evidence type="ECO:0000256" key="7">
    <source>
        <dbReference type="SAM" id="Phobius"/>
    </source>
</evidence>